<keyword evidence="2" id="KW-1185">Reference proteome</keyword>
<protein>
    <submittedName>
        <fullName evidence="1">Uncharacterized protein</fullName>
    </submittedName>
</protein>
<accession>A0ACC1IWW3</accession>
<name>A0ACC1IWW3_9FUNG</name>
<evidence type="ECO:0000313" key="1">
    <source>
        <dbReference type="EMBL" id="KAJ1902264.1"/>
    </source>
</evidence>
<dbReference type="Proteomes" id="UP001150581">
    <property type="component" value="Unassembled WGS sequence"/>
</dbReference>
<reference evidence="1" key="1">
    <citation type="submission" date="2022-07" db="EMBL/GenBank/DDBJ databases">
        <title>Phylogenomic reconstructions and comparative analyses of Kickxellomycotina fungi.</title>
        <authorList>
            <person name="Reynolds N.K."/>
            <person name="Stajich J.E."/>
            <person name="Barry K."/>
            <person name="Grigoriev I.V."/>
            <person name="Crous P."/>
            <person name="Smith M.E."/>
        </authorList>
    </citation>
    <scope>NUCLEOTIDE SEQUENCE</scope>
    <source>
        <strain evidence="1">Benny 63K</strain>
    </source>
</reference>
<gene>
    <name evidence="1" type="ORF">LPJ66_000151</name>
</gene>
<organism evidence="1 2">
    <name type="scientific">Kickxella alabastrina</name>
    <dbReference type="NCBI Taxonomy" id="61397"/>
    <lineage>
        <taxon>Eukaryota</taxon>
        <taxon>Fungi</taxon>
        <taxon>Fungi incertae sedis</taxon>
        <taxon>Zoopagomycota</taxon>
        <taxon>Kickxellomycotina</taxon>
        <taxon>Kickxellomycetes</taxon>
        <taxon>Kickxellales</taxon>
        <taxon>Kickxellaceae</taxon>
        <taxon>Kickxella</taxon>
    </lineage>
</organism>
<evidence type="ECO:0000313" key="2">
    <source>
        <dbReference type="Proteomes" id="UP001150581"/>
    </source>
</evidence>
<proteinExistence type="predicted"/>
<dbReference type="EMBL" id="JANBPG010000003">
    <property type="protein sequence ID" value="KAJ1902264.1"/>
    <property type="molecule type" value="Genomic_DNA"/>
</dbReference>
<comment type="caution">
    <text evidence="1">The sequence shown here is derived from an EMBL/GenBank/DDBJ whole genome shotgun (WGS) entry which is preliminary data.</text>
</comment>
<sequence length="555" mass="62276">MTVATSPAQLLPKECILTILDYLWEDALLNRFYNRRRQKFKDYDQTLVHQTLRIRSISPLHVCHNWRSSCISRYFRHTLLNMTAPQRAPLPHTAAPHIEQLYVILRQHCIAGSSLPFSLPRVHSLGICVLDSSRRGHRDAEVTFTEDLPQLQRVWFQSLGRVSAEAKGMLAGLRQRGAMVCAVHLCFSGQQDVHAVGIVRDSCEGLESLCLGRISGCTLSDLMYISAESKHVKYPRLHRLVFSVDIHAHIYSRMPTLPLSFPSLQELYYDDSRGVPREEWHAPLFDALIKYSGRELRYLAFPIVYNTQRTVSSTNCPRLVELRHIKCCWATGAWSSEQIDSDSTRVLRAIGSIATLKKYVHPSYIARLSAIPDGMECCGLRYLNLFGWPLTVVDLAWVVQTFAELTVLRVTLTERTDAEQYDRMVELCGNGGGMLKSVKVGLADGSQLSAQDMERLADLLCQLQRGCRVALFGMAYMHIAAAVAADETHVLQSINMTNMDLSNSSESGGSSITSSGAHTPANWWPMATANGRANAETRLSMNNSWHLVQQLLIGE</sequence>